<evidence type="ECO:0000256" key="1">
    <source>
        <dbReference type="SAM" id="Phobius"/>
    </source>
</evidence>
<gene>
    <name evidence="2" type="ORF">BS50DRAFT_319017</name>
</gene>
<dbReference type="EMBL" id="KZ678133">
    <property type="protein sequence ID" value="PSN68519.1"/>
    <property type="molecule type" value="Genomic_DNA"/>
</dbReference>
<proteinExistence type="predicted"/>
<reference evidence="2 3" key="1">
    <citation type="journal article" date="2018" name="Front. Microbiol.">
        <title>Genome-Wide Analysis of Corynespora cassiicola Leaf Fall Disease Putative Effectors.</title>
        <authorList>
            <person name="Lopez D."/>
            <person name="Ribeiro S."/>
            <person name="Label P."/>
            <person name="Fumanal B."/>
            <person name="Venisse J.S."/>
            <person name="Kohler A."/>
            <person name="de Oliveira R.R."/>
            <person name="Labutti K."/>
            <person name="Lipzen A."/>
            <person name="Lail K."/>
            <person name="Bauer D."/>
            <person name="Ohm R.A."/>
            <person name="Barry K.W."/>
            <person name="Spatafora J."/>
            <person name="Grigoriev I.V."/>
            <person name="Martin F.M."/>
            <person name="Pujade-Renaud V."/>
        </authorList>
    </citation>
    <scope>NUCLEOTIDE SEQUENCE [LARGE SCALE GENOMIC DNA]</scope>
    <source>
        <strain evidence="2 3">Philippines</strain>
    </source>
</reference>
<dbReference type="Proteomes" id="UP000240883">
    <property type="component" value="Unassembled WGS sequence"/>
</dbReference>
<dbReference type="OrthoDB" id="3788062at2759"/>
<evidence type="ECO:0000313" key="2">
    <source>
        <dbReference type="EMBL" id="PSN68519.1"/>
    </source>
</evidence>
<dbReference type="AlphaFoldDB" id="A0A2T2NT11"/>
<keyword evidence="1" id="KW-0472">Membrane</keyword>
<keyword evidence="1" id="KW-0812">Transmembrane</keyword>
<name>A0A2T2NT11_CORCC</name>
<organism evidence="2 3">
    <name type="scientific">Corynespora cassiicola Philippines</name>
    <dbReference type="NCBI Taxonomy" id="1448308"/>
    <lineage>
        <taxon>Eukaryota</taxon>
        <taxon>Fungi</taxon>
        <taxon>Dikarya</taxon>
        <taxon>Ascomycota</taxon>
        <taxon>Pezizomycotina</taxon>
        <taxon>Dothideomycetes</taxon>
        <taxon>Pleosporomycetidae</taxon>
        <taxon>Pleosporales</taxon>
        <taxon>Corynesporascaceae</taxon>
        <taxon>Corynespora</taxon>
    </lineage>
</organism>
<feature type="transmembrane region" description="Helical" evidence="1">
    <location>
        <begin position="44"/>
        <end position="63"/>
    </location>
</feature>
<sequence length="232" mass="25747">MSIAYQYMKGLSSRERGLPNKKSNTQQTNYCDHFISIPQKSLPIMLAFATSLVIFLISSFGLANPVPEVPPKPLPTKLVFLANNVPNVCGSSCEFECIRFTKHTLLINGEAHTSVSGSKSLAVTYDGVAVCPEALHDCHSGKSCNFKWNCNPGWSFYLPDQSLEGPWSYDLQGLPYTRYSAEPNGNMEVRRDDIDCDGYNCGGPNNPMFCRKCRVSSEHVFWTAEKVCDHSG</sequence>
<keyword evidence="3" id="KW-1185">Reference proteome</keyword>
<evidence type="ECO:0000313" key="3">
    <source>
        <dbReference type="Proteomes" id="UP000240883"/>
    </source>
</evidence>
<accession>A0A2T2NT11</accession>
<protein>
    <submittedName>
        <fullName evidence="2">Uncharacterized protein</fullName>
    </submittedName>
</protein>
<keyword evidence="1" id="KW-1133">Transmembrane helix</keyword>